<dbReference type="CDD" id="cd06583">
    <property type="entry name" value="PGRP"/>
    <property type="match status" value="1"/>
</dbReference>
<comment type="caution">
    <text evidence="5">The sequence shown here is derived from an EMBL/GenBank/DDBJ whole genome shotgun (WGS) entry which is preliminary data.</text>
</comment>
<organism evidence="5 6">
    <name type="scientific">Pseudidiomarina halophila</name>
    <dbReference type="NCBI Taxonomy" id="1449799"/>
    <lineage>
        <taxon>Bacteria</taxon>
        <taxon>Pseudomonadati</taxon>
        <taxon>Pseudomonadota</taxon>
        <taxon>Gammaproteobacteria</taxon>
        <taxon>Alteromonadales</taxon>
        <taxon>Idiomarinaceae</taxon>
        <taxon>Pseudidiomarina</taxon>
    </lineage>
</organism>
<keyword evidence="1" id="KW-0378">Hydrolase</keyword>
<dbReference type="GO" id="GO:0009253">
    <property type="term" value="P:peptidoglycan catabolic process"/>
    <property type="evidence" value="ECO:0007669"/>
    <property type="project" value="InterPro"/>
</dbReference>
<dbReference type="GO" id="GO:0008745">
    <property type="term" value="F:N-acetylmuramoyl-L-alanine amidase activity"/>
    <property type="evidence" value="ECO:0007669"/>
    <property type="project" value="InterPro"/>
</dbReference>
<dbReference type="InterPro" id="IPR012338">
    <property type="entry name" value="Beta-lactam/transpept-like"/>
</dbReference>
<dbReference type="EMBL" id="PIPW01000002">
    <property type="protein sequence ID" value="RUO52831.1"/>
    <property type="molecule type" value="Genomic_DNA"/>
</dbReference>
<dbReference type="SUPFAM" id="SSF47090">
    <property type="entry name" value="PGBD-like"/>
    <property type="match status" value="1"/>
</dbReference>
<feature type="region of interest" description="Disordered" evidence="2">
    <location>
        <begin position="309"/>
        <end position="332"/>
    </location>
</feature>
<dbReference type="Pfam" id="PF01471">
    <property type="entry name" value="PG_binding_1"/>
    <property type="match status" value="1"/>
</dbReference>
<dbReference type="PANTHER" id="PTHR43283:SF11">
    <property type="entry name" value="BETA-LACTAMASE-RELATED DOMAIN-CONTAINING PROTEIN"/>
    <property type="match status" value="1"/>
</dbReference>
<dbReference type="NCBIfam" id="NF002968">
    <property type="entry name" value="PRK03642.1"/>
    <property type="match status" value="1"/>
</dbReference>
<evidence type="ECO:0000313" key="6">
    <source>
        <dbReference type="Proteomes" id="UP000287198"/>
    </source>
</evidence>
<dbReference type="InterPro" id="IPR050789">
    <property type="entry name" value="Diverse_Enzym_Activities"/>
</dbReference>
<dbReference type="InterPro" id="IPR002502">
    <property type="entry name" value="Amidase_domain"/>
</dbReference>
<dbReference type="Gene3D" id="3.40.710.10">
    <property type="entry name" value="DD-peptidase/beta-lactamase superfamily"/>
    <property type="match status" value="1"/>
</dbReference>
<evidence type="ECO:0000256" key="2">
    <source>
        <dbReference type="SAM" id="MobiDB-lite"/>
    </source>
</evidence>
<dbReference type="OrthoDB" id="9794842at2"/>
<dbReference type="InterPro" id="IPR036365">
    <property type="entry name" value="PGBD-like_sf"/>
</dbReference>
<dbReference type="InterPro" id="IPR036366">
    <property type="entry name" value="PGBDSf"/>
</dbReference>
<dbReference type="Proteomes" id="UP000287198">
    <property type="component" value="Unassembled WGS sequence"/>
</dbReference>
<dbReference type="InterPro" id="IPR002477">
    <property type="entry name" value="Peptidoglycan-bd-like"/>
</dbReference>
<dbReference type="SMART" id="SM00644">
    <property type="entry name" value="Ami_2"/>
    <property type="match status" value="1"/>
</dbReference>
<dbReference type="FunFam" id="3.40.80.10:FF:000003">
    <property type="entry name" value="N-acetylmuramoyl-L-alanine amidase"/>
    <property type="match status" value="1"/>
</dbReference>
<dbReference type="Pfam" id="PF01510">
    <property type="entry name" value="Amidase_2"/>
    <property type="match status" value="1"/>
</dbReference>
<dbReference type="SUPFAM" id="SSF56601">
    <property type="entry name" value="beta-lactamase/transpeptidase-like"/>
    <property type="match status" value="1"/>
</dbReference>
<dbReference type="SUPFAM" id="SSF55846">
    <property type="entry name" value="N-acetylmuramoyl-L-alanine amidase-like"/>
    <property type="match status" value="1"/>
</dbReference>
<keyword evidence="6" id="KW-1185">Reference proteome</keyword>
<reference evidence="6" key="1">
    <citation type="journal article" date="2018" name="Front. Microbiol.">
        <title>Genome-Based Analysis Reveals the Taxonomy and Diversity of the Family Idiomarinaceae.</title>
        <authorList>
            <person name="Liu Y."/>
            <person name="Lai Q."/>
            <person name="Shao Z."/>
        </authorList>
    </citation>
    <scope>NUCLEOTIDE SEQUENCE [LARGE SCALE GENOMIC DNA]</scope>
    <source>
        <strain evidence="6">BH195</strain>
    </source>
</reference>
<accession>A0A432XW62</accession>
<dbReference type="Gene3D" id="1.10.101.10">
    <property type="entry name" value="PGBD-like superfamily/PGBD"/>
    <property type="match status" value="1"/>
</dbReference>
<dbReference type="InterPro" id="IPR036505">
    <property type="entry name" value="Amidase/PGRP_sf"/>
</dbReference>
<gene>
    <name evidence="5" type="ORF">CWI69_07255</name>
</gene>
<keyword evidence="3" id="KW-0732">Signal</keyword>
<dbReference type="PANTHER" id="PTHR43283">
    <property type="entry name" value="BETA-LACTAMASE-RELATED"/>
    <property type="match status" value="1"/>
</dbReference>
<sequence length="819" mass="91790">MTRTFLKPFSIAMLALFALNSCSMLADYEQMPSANYDHRIKLLVMHYTAIDYGKSVDVLVEPKGLSSHYLVPESGDPSYPYDELKVFQLVDESERAWHAGDSYWQGRTDLNDQSIGIEIVNVPQCEWDTTQQTSRAEHGENRLCVFPDYDPQQIEKVIELAQEILARHPDIHPTAVVGHSDIAPTRKNDPGPRFPWYQLYQQGVGAWYEQETLARYWKQFNQQPVNTGLLQAAFNAYGYGVTETGVYDETTASTVSAFQMHFLPWQVTGKADSQTSAALFALLEKYFPEKLEALWERYQAEVAARPAPAWEPKHGQVDASFPEPEAQRSSRELVNDKAAFKSYRGRGELVLSSEQDVTAVLEVNGETLNIATPLLAEKTYEYSLHRRTQNGINTFHVKSVEPEGARLDVRIPYPRLIDGTTNYSGKFKEVDRLIEEDIANGFPGAVLLVVKDGKIIKHSAYGYARRYDEQGQPLANPTPMQPDTLFDVASNTKAFATSMAMMQLVERGLLDVTKPIYYYLPEYRGNGREARTVEDLLNHHSGYAPQVHFFDPDNKLGKGFYSLEKEKTQRLMATRVPFDVGKGVRATYSDTNFMLLGTIIERITGMPLDQYTEQNIYVPLGLHDTLFAPLRKGRQPTEIAATELQGNTRGGVVDFPGVRTYTLQGEVHDEKAFYAMDEVAGHAGLFSTAPDLAVLIQTLLNGGGYGNVHLFEPSVLDAFTQPHQNERTFGLGWRRAADGQLRWHFGPYASHQAFGHTGWTGVATVVDPALDLGIILLTNARHSPTTEKNGDIEFLGKTFETGNYGSVMTAVYEAVLETQ</sequence>
<proteinExistence type="predicted"/>
<feature type="chain" id="PRO_5019007297" evidence="3">
    <location>
        <begin position="27"/>
        <end position="819"/>
    </location>
</feature>
<dbReference type="InterPro" id="IPR001466">
    <property type="entry name" value="Beta-lactam-related"/>
</dbReference>
<protein>
    <submittedName>
        <fullName evidence="5">Penicillin binding protein PBP4B</fullName>
    </submittedName>
</protein>
<feature type="domain" description="N-acetylmuramoyl-L-alanine amidase" evidence="4">
    <location>
        <begin position="31"/>
        <end position="191"/>
    </location>
</feature>
<feature type="signal peptide" evidence="3">
    <location>
        <begin position="1"/>
        <end position="26"/>
    </location>
</feature>
<name>A0A432XW62_9GAMM</name>
<evidence type="ECO:0000313" key="5">
    <source>
        <dbReference type="EMBL" id="RUO52831.1"/>
    </source>
</evidence>
<dbReference type="RefSeq" id="WP_126763322.1">
    <property type="nucleotide sequence ID" value="NZ_JBHLTZ010000012.1"/>
</dbReference>
<dbReference type="AlphaFoldDB" id="A0A432XW62"/>
<evidence type="ECO:0000259" key="4">
    <source>
        <dbReference type="SMART" id="SM00644"/>
    </source>
</evidence>
<dbReference type="Pfam" id="PF00144">
    <property type="entry name" value="Beta-lactamase"/>
    <property type="match status" value="1"/>
</dbReference>
<evidence type="ECO:0000256" key="3">
    <source>
        <dbReference type="SAM" id="SignalP"/>
    </source>
</evidence>
<dbReference type="Gene3D" id="3.40.80.10">
    <property type="entry name" value="Peptidoglycan recognition protein-like"/>
    <property type="match status" value="1"/>
</dbReference>
<evidence type="ECO:0000256" key="1">
    <source>
        <dbReference type="ARBA" id="ARBA00022801"/>
    </source>
</evidence>